<gene>
    <name evidence="1" type="ORF">NAEGRDRAFT_65023</name>
</gene>
<dbReference type="VEuPathDB" id="AmoebaDB:NAEGRDRAFT_65023"/>
<dbReference type="KEGG" id="ngr:NAEGRDRAFT_65023"/>
<keyword evidence="2" id="KW-1185">Reference proteome</keyword>
<organism evidence="2">
    <name type="scientific">Naegleria gruberi</name>
    <name type="common">Amoeba</name>
    <dbReference type="NCBI Taxonomy" id="5762"/>
    <lineage>
        <taxon>Eukaryota</taxon>
        <taxon>Discoba</taxon>
        <taxon>Heterolobosea</taxon>
        <taxon>Tetramitia</taxon>
        <taxon>Eutetramitia</taxon>
        <taxon>Vahlkampfiidae</taxon>
        <taxon>Naegleria</taxon>
    </lineage>
</organism>
<dbReference type="AlphaFoldDB" id="D2V844"/>
<evidence type="ECO:0000313" key="2">
    <source>
        <dbReference type="Proteomes" id="UP000006671"/>
    </source>
</evidence>
<reference evidence="1 2" key="1">
    <citation type="journal article" date="2010" name="Cell">
        <title>The genome of Naegleria gruberi illuminates early eukaryotic versatility.</title>
        <authorList>
            <person name="Fritz-Laylin L.K."/>
            <person name="Prochnik S.E."/>
            <person name="Ginger M.L."/>
            <person name="Dacks J.B."/>
            <person name="Carpenter M.L."/>
            <person name="Field M.C."/>
            <person name="Kuo A."/>
            <person name="Paredez A."/>
            <person name="Chapman J."/>
            <person name="Pham J."/>
            <person name="Shu S."/>
            <person name="Neupane R."/>
            <person name="Cipriano M."/>
            <person name="Mancuso J."/>
            <person name="Tu H."/>
            <person name="Salamov A."/>
            <person name="Lindquist E."/>
            <person name="Shapiro H."/>
            <person name="Lucas S."/>
            <person name="Grigoriev I.V."/>
            <person name="Cande W.Z."/>
            <person name="Fulton C."/>
            <person name="Rokhsar D.S."/>
            <person name="Dawson S.C."/>
        </authorList>
    </citation>
    <scope>NUCLEOTIDE SEQUENCE [LARGE SCALE GENOMIC DNA]</scope>
    <source>
        <strain evidence="1 2">NEG-M</strain>
    </source>
</reference>
<dbReference type="Proteomes" id="UP000006671">
    <property type="component" value="Unassembled WGS sequence"/>
</dbReference>
<sequence length="152" mass="17221">MLSLSKSASLVKKVSSCSAINSSSIITTRNYAIPKNPTPQELSYLIESAKDYIRPVDKPRIPKTPQQFKKDEMLANSWSLLKKRITEKARNDAKRRLKLKKSALEALPKELRVEAEKIDWNLIPIQVGVQPFKDLPAQPGYKPPEEPLNIEV</sequence>
<dbReference type="InParanoid" id="D2V844"/>
<accession>D2V844</accession>
<dbReference type="OMA" id="EENYMIE"/>
<proteinExistence type="predicted"/>
<evidence type="ECO:0000313" key="1">
    <source>
        <dbReference type="EMBL" id="EFC47114.1"/>
    </source>
</evidence>
<dbReference type="EMBL" id="GG738856">
    <property type="protein sequence ID" value="EFC47114.1"/>
    <property type="molecule type" value="Genomic_DNA"/>
</dbReference>
<protein>
    <submittedName>
        <fullName evidence="1">Predicted protein</fullName>
    </submittedName>
</protein>
<name>D2V844_NAEGR</name>
<dbReference type="RefSeq" id="XP_002679858.1">
    <property type="nucleotide sequence ID" value="XM_002679812.1"/>
</dbReference>
<dbReference type="OrthoDB" id="10368287at2759"/>
<dbReference type="GeneID" id="8850406"/>